<feature type="domain" description="PAC" evidence="9">
    <location>
        <begin position="440"/>
        <end position="490"/>
    </location>
</feature>
<dbReference type="Pfam" id="PF07568">
    <property type="entry name" value="HisKA_2"/>
    <property type="match status" value="1"/>
</dbReference>
<dbReference type="InterPro" id="IPR000700">
    <property type="entry name" value="PAS-assoc_C"/>
</dbReference>
<feature type="domain" description="PAS" evidence="8">
    <location>
        <begin position="261"/>
        <end position="311"/>
    </location>
</feature>
<feature type="domain" description="PAC" evidence="9">
    <location>
        <begin position="559"/>
        <end position="615"/>
    </location>
</feature>
<dbReference type="GO" id="GO:0016301">
    <property type="term" value="F:kinase activity"/>
    <property type="evidence" value="ECO:0007669"/>
    <property type="project" value="UniProtKB-KW"/>
</dbReference>
<dbReference type="InterPro" id="IPR001610">
    <property type="entry name" value="PAC"/>
</dbReference>
<feature type="domain" description="PAS" evidence="8">
    <location>
        <begin position="366"/>
        <end position="438"/>
    </location>
</feature>
<keyword evidence="2" id="KW-0808">Transferase</keyword>
<dbReference type="InterPro" id="IPR005467">
    <property type="entry name" value="His_kinase_dom"/>
</dbReference>
<dbReference type="InterPro" id="IPR003594">
    <property type="entry name" value="HATPase_dom"/>
</dbReference>
<evidence type="ECO:0000256" key="2">
    <source>
        <dbReference type="ARBA" id="ARBA00022679"/>
    </source>
</evidence>
<dbReference type="Pfam" id="PF08447">
    <property type="entry name" value="PAS_3"/>
    <property type="match status" value="1"/>
</dbReference>
<evidence type="ECO:0000259" key="8">
    <source>
        <dbReference type="PROSITE" id="PS50112"/>
    </source>
</evidence>
<keyword evidence="1" id="KW-0597">Phosphoprotein</keyword>
<keyword evidence="3" id="KW-0547">Nucleotide-binding</keyword>
<dbReference type="EMBL" id="JAALLS010000013">
    <property type="protein sequence ID" value="NGP88861.1"/>
    <property type="molecule type" value="Genomic_DNA"/>
</dbReference>
<feature type="domain" description="Histidine kinase" evidence="7">
    <location>
        <begin position="626"/>
        <end position="820"/>
    </location>
</feature>
<dbReference type="SMART" id="SM00091">
    <property type="entry name" value="PAS"/>
    <property type="match status" value="5"/>
</dbReference>
<dbReference type="Pfam" id="PF13426">
    <property type="entry name" value="PAS_9"/>
    <property type="match status" value="2"/>
</dbReference>
<evidence type="ECO:0000256" key="4">
    <source>
        <dbReference type="ARBA" id="ARBA00022777"/>
    </source>
</evidence>
<keyword evidence="6" id="KW-0902">Two-component regulatory system</keyword>
<dbReference type="InterPro" id="IPR011495">
    <property type="entry name" value="Sig_transdc_His_kin_sub2_dim/P"/>
</dbReference>
<dbReference type="Pfam" id="PF00989">
    <property type="entry name" value="PAS"/>
    <property type="match status" value="1"/>
</dbReference>
<evidence type="ECO:0000313" key="10">
    <source>
        <dbReference type="EMBL" id="NGP88861.1"/>
    </source>
</evidence>
<evidence type="ECO:0000256" key="3">
    <source>
        <dbReference type="ARBA" id="ARBA00022741"/>
    </source>
</evidence>
<dbReference type="SUPFAM" id="SSF55874">
    <property type="entry name" value="ATPase domain of HSP90 chaperone/DNA topoisomerase II/histidine kinase"/>
    <property type="match status" value="1"/>
</dbReference>
<feature type="domain" description="PAC" evidence="9">
    <location>
        <begin position="195"/>
        <end position="247"/>
    </location>
</feature>
<protein>
    <submittedName>
        <fullName evidence="10">PAS domain S-box protein</fullName>
    </submittedName>
</protein>
<dbReference type="InterPro" id="IPR036890">
    <property type="entry name" value="HATPase_C_sf"/>
</dbReference>
<dbReference type="PROSITE" id="PS50113">
    <property type="entry name" value="PAC"/>
    <property type="match status" value="3"/>
</dbReference>
<dbReference type="PROSITE" id="PS50109">
    <property type="entry name" value="HIS_KIN"/>
    <property type="match status" value="1"/>
</dbReference>
<dbReference type="GO" id="GO:0006355">
    <property type="term" value="P:regulation of DNA-templated transcription"/>
    <property type="evidence" value="ECO:0007669"/>
    <property type="project" value="InterPro"/>
</dbReference>
<comment type="caution">
    <text evidence="10">The sequence shown here is derived from an EMBL/GenBank/DDBJ whole genome shotgun (WGS) entry which is preliminary data.</text>
</comment>
<feature type="domain" description="PAS" evidence="8">
    <location>
        <begin position="491"/>
        <end position="561"/>
    </location>
</feature>
<dbReference type="Gene3D" id="3.30.450.20">
    <property type="entry name" value="PAS domain"/>
    <property type="match status" value="5"/>
</dbReference>
<dbReference type="Pfam" id="PF02518">
    <property type="entry name" value="HATPase_c"/>
    <property type="match status" value="1"/>
</dbReference>
<keyword evidence="5" id="KW-0067">ATP-binding</keyword>
<proteinExistence type="predicted"/>
<dbReference type="SMART" id="SM00086">
    <property type="entry name" value="PAC"/>
    <property type="match status" value="4"/>
</dbReference>
<sequence>MNSNSITFFDEQPVFILDQCSGDILDVNDSAEECYGYSHGEFTSMNIDDLGTEKNRAEILGISSKGSTTEDKLHVHKTKQGKDRFVKFTSHSFNCNEMDAKLVVAHDVSYQIEEEKRRLSFPDIVGAKSNFPFAEIRWGSDLEIDSWSRQSSELFGWSEKEIKNMEMNINDFLIEEAHLIQSNLHEVIESKESHFSFETKVKTRKGESLICKWYNSLRYNKQGDLKYIHSLIVDVSDQRQSENLFRALSEESLVGVYLIQDGVFKYVNPRFSNIFGYEREDIIGMMSPFDLTHPEDVDLVKENLRRRIEGEEDSIEYEFRCTTKTDDVIDVSVYGARITYMGRPAVVGTLLDITENKETVRKYEASLNTFQDLFDSISDAIYIQDKDGRFLEVNQGAVDMYGYDESFFIGQTPEVLAAPGKVDLEETKKKVQKAINGTPQSFEWWGKRKNGEVFPKEVVVNPGTYFGEDAVITIARDITERYKAEEELRKNEEMFRQLFQNAPVPIALLDKRQEVRKVNDSFDNTFGYQTDEVRGLNIDNFLVPEDEREAARKVSNKIFSGETAFHTGKRVCKDGSLVDVLIYGVPVNVGEKTVAIFGIFVDITDRKKAEEKVKKSLKEKEVLLAEIHHRVKNNLAVITGLLELQAFNTTSEEATEVLTASQMRINSIALIHEKLYQNKNLSEISFDTYLQELTDVIVSSMKSEETDVSISIDADPIDFTISQAIPCGLILNELITNAYKHAFVNQEKGKININISNKDGQIYMTVKDNGIGISEEVSLDNPQSLGIKLIHTLSTQLEGESEFNRTGEGTEFTLQFKLKK</sequence>
<keyword evidence="11" id="KW-1185">Reference proteome</keyword>
<dbReference type="PANTHER" id="PTHR43065">
    <property type="entry name" value="SENSOR HISTIDINE KINASE"/>
    <property type="match status" value="1"/>
</dbReference>
<dbReference type="InterPro" id="IPR000014">
    <property type="entry name" value="PAS"/>
</dbReference>
<evidence type="ECO:0000313" key="11">
    <source>
        <dbReference type="Proteomes" id="UP000479132"/>
    </source>
</evidence>
<dbReference type="InterPro" id="IPR013767">
    <property type="entry name" value="PAS_fold"/>
</dbReference>
<evidence type="ECO:0000259" key="7">
    <source>
        <dbReference type="PROSITE" id="PS50109"/>
    </source>
</evidence>
<dbReference type="GO" id="GO:0000160">
    <property type="term" value="P:phosphorelay signal transduction system"/>
    <property type="evidence" value="ECO:0007669"/>
    <property type="project" value="UniProtKB-KW"/>
</dbReference>
<dbReference type="Proteomes" id="UP000479132">
    <property type="component" value="Unassembled WGS sequence"/>
</dbReference>
<dbReference type="SMART" id="SM00387">
    <property type="entry name" value="HATPase_c"/>
    <property type="match status" value="1"/>
</dbReference>
<dbReference type="InterPro" id="IPR013655">
    <property type="entry name" value="PAS_fold_3"/>
</dbReference>
<dbReference type="NCBIfam" id="TIGR00229">
    <property type="entry name" value="sensory_box"/>
    <property type="match status" value="5"/>
</dbReference>
<evidence type="ECO:0000256" key="5">
    <source>
        <dbReference type="ARBA" id="ARBA00022840"/>
    </source>
</evidence>
<dbReference type="SUPFAM" id="SSF55785">
    <property type="entry name" value="PYP-like sensor domain (PAS domain)"/>
    <property type="match status" value="5"/>
</dbReference>
<dbReference type="PANTHER" id="PTHR43065:SF23">
    <property type="entry name" value="SENSOR HISTIDINE KINASE PDTAS"/>
    <property type="match status" value="1"/>
</dbReference>
<dbReference type="InterPro" id="IPR035965">
    <property type="entry name" value="PAS-like_dom_sf"/>
</dbReference>
<dbReference type="GO" id="GO:0005524">
    <property type="term" value="F:ATP binding"/>
    <property type="evidence" value="ECO:0007669"/>
    <property type="project" value="UniProtKB-KW"/>
</dbReference>
<dbReference type="AlphaFoldDB" id="A0A6M1TA01"/>
<reference evidence="10 11" key="1">
    <citation type="submission" date="2020-02" db="EMBL/GenBank/DDBJ databases">
        <title>Aliifodinibius halophilus 2W32, complete genome.</title>
        <authorList>
            <person name="Li Y."/>
            <person name="Wu S."/>
        </authorList>
    </citation>
    <scope>NUCLEOTIDE SEQUENCE [LARGE SCALE GENOMIC DNA]</scope>
    <source>
        <strain evidence="10 11">2W32</strain>
    </source>
</reference>
<dbReference type="CDD" id="cd00130">
    <property type="entry name" value="PAS"/>
    <property type="match status" value="4"/>
</dbReference>
<keyword evidence="4" id="KW-0418">Kinase</keyword>
<organism evidence="10 11">
    <name type="scientific">Fodinibius halophilus</name>
    <dbReference type="NCBI Taxonomy" id="1736908"/>
    <lineage>
        <taxon>Bacteria</taxon>
        <taxon>Pseudomonadati</taxon>
        <taxon>Balneolota</taxon>
        <taxon>Balneolia</taxon>
        <taxon>Balneolales</taxon>
        <taxon>Balneolaceae</taxon>
        <taxon>Fodinibius</taxon>
    </lineage>
</organism>
<name>A0A6M1TA01_9BACT</name>
<evidence type="ECO:0000256" key="6">
    <source>
        <dbReference type="ARBA" id="ARBA00023012"/>
    </source>
</evidence>
<evidence type="ECO:0000259" key="9">
    <source>
        <dbReference type="PROSITE" id="PS50113"/>
    </source>
</evidence>
<accession>A0A6M1TA01</accession>
<dbReference type="Gene3D" id="3.30.565.10">
    <property type="entry name" value="Histidine kinase-like ATPase, C-terminal domain"/>
    <property type="match status" value="1"/>
</dbReference>
<dbReference type="PROSITE" id="PS50112">
    <property type="entry name" value="PAS"/>
    <property type="match status" value="3"/>
</dbReference>
<gene>
    <name evidence="10" type="ORF">G3569_10875</name>
</gene>
<evidence type="ECO:0000256" key="1">
    <source>
        <dbReference type="ARBA" id="ARBA00022553"/>
    </source>
</evidence>
<dbReference type="RefSeq" id="WP_165269029.1">
    <property type="nucleotide sequence ID" value="NZ_JAALLS010000013.1"/>
</dbReference>